<dbReference type="GO" id="GO:0016787">
    <property type="term" value="F:hydrolase activity"/>
    <property type="evidence" value="ECO:0007669"/>
    <property type="project" value="UniProtKB-KW"/>
</dbReference>
<name>A0AAE3CZH5_9HYPH</name>
<gene>
    <name evidence="3" type="ORF">K1W69_01950</name>
</gene>
<dbReference type="EMBL" id="JAICBX010000001">
    <property type="protein sequence ID" value="MBW8635932.1"/>
    <property type="molecule type" value="Genomic_DNA"/>
</dbReference>
<comment type="caution">
    <text evidence="3">The sequence shown here is derived from an EMBL/GenBank/DDBJ whole genome shotgun (WGS) entry which is preliminary data.</text>
</comment>
<dbReference type="InterPro" id="IPR050272">
    <property type="entry name" value="Isochorismatase-like_hydrls"/>
</dbReference>
<dbReference type="Proteomes" id="UP001196509">
    <property type="component" value="Unassembled WGS sequence"/>
</dbReference>
<evidence type="ECO:0000259" key="2">
    <source>
        <dbReference type="Pfam" id="PF00857"/>
    </source>
</evidence>
<accession>A0AAE3CZH5</accession>
<dbReference type="InterPro" id="IPR036380">
    <property type="entry name" value="Isochorismatase-like_sf"/>
</dbReference>
<sequence length="226" mass="23608">MKSVESQPYPFPLAGALSVETTAFLFIDMQGDFCRPGGFMDAQGLDVAALASGLGNAARLLAAARAGGFAVIHTREGYAADLSDAPPNRLWKGRGDDQPAVGDAGPHGRYLIRGEPGWEIMPEVAPIVGETVLDKPSYGTFVSTDIDRRLRAKGVANLVVCGVTSDCCVHQTVQEALDRGFDCLTVADASAAGFAPVHERMMEQIGLKGGVFGAAASTDAVLAALR</sequence>
<evidence type="ECO:0000256" key="1">
    <source>
        <dbReference type="ARBA" id="ARBA00022801"/>
    </source>
</evidence>
<organism evidence="3 4">
    <name type="scientific">Flavimaribacter sediminis</name>
    <dbReference type="NCBI Taxonomy" id="2865987"/>
    <lineage>
        <taxon>Bacteria</taxon>
        <taxon>Pseudomonadati</taxon>
        <taxon>Pseudomonadota</taxon>
        <taxon>Alphaproteobacteria</taxon>
        <taxon>Hyphomicrobiales</taxon>
        <taxon>Rhizobiaceae</taxon>
        <taxon>Flavimaribacter</taxon>
    </lineage>
</organism>
<dbReference type="PANTHER" id="PTHR43540">
    <property type="entry name" value="PEROXYUREIDOACRYLATE/UREIDOACRYLATE AMIDOHYDROLASE-RELATED"/>
    <property type="match status" value="1"/>
</dbReference>
<proteinExistence type="predicted"/>
<dbReference type="CDD" id="cd00431">
    <property type="entry name" value="cysteine_hydrolases"/>
    <property type="match status" value="1"/>
</dbReference>
<dbReference type="AlphaFoldDB" id="A0AAE3CZH5"/>
<dbReference type="Gene3D" id="3.40.50.850">
    <property type="entry name" value="Isochorismatase-like"/>
    <property type="match status" value="1"/>
</dbReference>
<protein>
    <submittedName>
        <fullName evidence="3">Cysteine hydrolase</fullName>
    </submittedName>
</protein>
<keyword evidence="4" id="KW-1185">Reference proteome</keyword>
<evidence type="ECO:0000313" key="3">
    <source>
        <dbReference type="EMBL" id="MBW8635932.1"/>
    </source>
</evidence>
<dbReference type="Pfam" id="PF00857">
    <property type="entry name" value="Isochorismatase"/>
    <property type="match status" value="1"/>
</dbReference>
<evidence type="ECO:0000313" key="4">
    <source>
        <dbReference type="Proteomes" id="UP001196509"/>
    </source>
</evidence>
<keyword evidence="1 3" id="KW-0378">Hydrolase</keyword>
<dbReference type="PANTHER" id="PTHR43540:SF9">
    <property type="entry name" value="FAMILY HYDROLASE, PUTATIVE (AFU_ORTHOLOGUE AFUA_2G08700)-RELATED"/>
    <property type="match status" value="1"/>
</dbReference>
<dbReference type="SUPFAM" id="SSF52499">
    <property type="entry name" value="Isochorismatase-like hydrolases"/>
    <property type="match status" value="1"/>
</dbReference>
<dbReference type="RefSeq" id="WP_220226649.1">
    <property type="nucleotide sequence ID" value="NZ_JAICBX010000001.1"/>
</dbReference>
<feature type="domain" description="Isochorismatase-like" evidence="2">
    <location>
        <begin position="22"/>
        <end position="211"/>
    </location>
</feature>
<dbReference type="InterPro" id="IPR000868">
    <property type="entry name" value="Isochorismatase-like_dom"/>
</dbReference>
<reference evidence="3" key="1">
    <citation type="submission" date="2021-08" db="EMBL/GenBank/DDBJ databases">
        <title>Hoeflea bacterium WL0058 sp. nov., isolated from the sediment.</title>
        <authorList>
            <person name="Wang L."/>
            <person name="Zhang D."/>
        </authorList>
    </citation>
    <scope>NUCLEOTIDE SEQUENCE</scope>
    <source>
        <strain evidence="3">WL0058</strain>
    </source>
</reference>